<sequence length="120" mass="13470">MSLTDRKPLRRKPLRRKTALKSGKPLARAGRLRPRSNKRAAQARAFAPIREAVFERDNHTCQAAHVVLSVRCSSGLHPHHLRRQSQGGPDTPENLLSVCPAHHRWIHDNPEDACSRGLLA</sequence>
<reference evidence="3" key="1">
    <citation type="submission" date="2012-09" db="EMBL/GenBank/DDBJ databases">
        <title>Metagenomic Characterization of a Microbial Community in Wastewater Detects High Levels of Antibiotic Resistance.</title>
        <authorList>
            <person name="Abrams M."/>
            <person name="Caldwell A."/>
            <person name="Vandaei E."/>
            <person name="Lee W."/>
            <person name="Perrott J."/>
            <person name="Khan S.Y."/>
            <person name="Ta J."/>
            <person name="Romero D."/>
            <person name="Nguyen V."/>
            <person name="Pourmand N."/>
            <person name="Ouverney C.C."/>
        </authorList>
    </citation>
    <scope>NUCLEOTIDE SEQUENCE</scope>
</reference>
<dbReference type="AlphaFoldDB" id="L7VU73"/>
<dbReference type="EMBL" id="JX649911">
    <property type="protein sequence ID" value="AGC72752.1"/>
    <property type="molecule type" value="Genomic_DNA"/>
</dbReference>
<name>L7VU73_9BACT</name>
<feature type="compositionally biased region" description="Basic residues" evidence="1">
    <location>
        <begin position="8"/>
        <end position="19"/>
    </location>
</feature>
<evidence type="ECO:0000259" key="2">
    <source>
        <dbReference type="SMART" id="SM00507"/>
    </source>
</evidence>
<evidence type="ECO:0000256" key="1">
    <source>
        <dbReference type="SAM" id="MobiDB-lite"/>
    </source>
</evidence>
<protein>
    <recommendedName>
        <fullName evidence="2">HNH nuclease domain-containing protein</fullName>
    </recommendedName>
</protein>
<dbReference type="Gene3D" id="1.10.30.50">
    <property type="match status" value="1"/>
</dbReference>
<dbReference type="SMART" id="SM00507">
    <property type="entry name" value="HNHc"/>
    <property type="match status" value="1"/>
</dbReference>
<feature type="domain" description="HNH nuclease" evidence="2">
    <location>
        <begin position="48"/>
        <end position="104"/>
    </location>
</feature>
<accession>L7VU73</accession>
<proteinExistence type="predicted"/>
<organism evidence="3">
    <name type="scientific">uncultured bacterium A1Q1_fos_2101</name>
    <dbReference type="NCBI Taxonomy" id="1256561"/>
    <lineage>
        <taxon>Bacteria</taxon>
        <taxon>environmental samples</taxon>
    </lineage>
</organism>
<feature type="region of interest" description="Disordered" evidence="1">
    <location>
        <begin position="1"/>
        <end position="42"/>
    </location>
</feature>
<evidence type="ECO:0000313" key="3">
    <source>
        <dbReference type="EMBL" id="AGC72752.1"/>
    </source>
</evidence>
<dbReference type="InterPro" id="IPR003615">
    <property type="entry name" value="HNH_nuc"/>
</dbReference>
<dbReference type="CDD" id="cd00085">
    <property type="entry name" value="HNHc"/>
    <property type="match status" value="1"/>
</dbReference>